<reference evidence="2 3" key="1">
    <citation type="journal article" date="2016" name="Front. Microbiol.">
        <title>Comprehensive Phylogenetic Analysis of Bovine Non-aureus Staphylococci Species Based on Whole-Genome Sequencing.</title>
        <authorList>
            <person name="Naushad S."/>
            <person name="Barkema H.W."/>
            <person name="Luby C."/>
            <person name="Condas L.A."/>
            <person name="Nobrega D.B."/>
            <person name="Carson D.A."/>
            <person name="De Buck J."/>
        </authorList>
    </citation>
    <scope>NUCLEOTIDE SEQUENCE [LARGE SCALE GENOMIC DNA]</scope>
    <source>
        <strain evidence="2 3">SNUC 1231</strain>
    </source>
</reference>
<feature type="transmembrane region" description="Helical" evidence="1">
    <location>
        <begin position="232"/>
        <end position="257"/>
    </location>
</feature>
<name>A0A9Q6MUF9_9STAP</name>
<organism evidence="2 3">
    <name type="scientific">Staphylococcus succinus</name>
    <dbReference type="NCBI Taxonomy" id="61015"/>
    <lineage>
        <taxon>Bacteria</taxon>
        <taxon>Bacillati</taxon>
        <taxon>Bacillota</taxon>
        <taxon>Bacilli</taxon>
        <taxon>Bacillales</taxon>
        <taxon>Staphylococcaceae</taxon>
        <taxon>Staphylococcus</taxon>
    </lineage>
</organism>
<comment type="caution">
    <text evidence="2">The sequence shown here is derived from an EMBL/GenBank/DDBJ whole genome shotgun (WGS) entry which is preliminary data.</text>
</comment>
<gene>
    <name evidence="2" type="ORF">BU058_09925</name>
</gene>
<keyword evidence="1" id="KW-1133">Transmembrane helix</keyword>
<sequence>MNIKEQLEISKIILQTISIGIPLLLVILSQFKGREMVMNQNKEKWTRVFNNIFRFILAVLLIDLFILLGLSDLFIDTKTEDIIKYKSEIYQLILLLTIFSMVYAFFLMPLWTKNKRYYEVELEHTKGEKVVYVVLNRIKSKDEDALIYKDNEKEYEEDVDLIKQREGRVTFIPKVKSIFNINRATIEETKVFPIWFRWLLFLIIVIVSMFGIWGCFEMVVDFWTVNLGKTVVLFRIVMSMFPITIFVYFVVIIMFLYQSWLGKNRLSYEKKKKS</sequence>
<dbReference type="AlphaFoldDB" id="A0A9Q6MUF9"/>
<dbReference type="Proteomes" id="UP000241960">
    <property type="component" value="Unassembled WGS sequence"/>
</dbReference>
<dbReference type="EMBL" id="PZFQ01000034">
    <property type="protein sequence ID" value="PTI74730.1"/>
    <property type="molecule type" value="Genomic_DNA"/>
</dbReference>
<feature type="transmembrane region" description="Helical" evidence="1">
    <location>
        <begin position="12"/>
        <end position="31"/>
    </location>
</feature>
<feature type="transmembrane region" description="Helical" evidence="1">
    <location>
        <begin position="52"/>
        <end position="70"/>
    </location>
</feature>
<evidence type="ECO:0000313" key="2">
    <source>
        <dbReference type="EMBL" id="PTI74730.1"/>
    </source>
</evidence>
<dbReference type="RefSeq" id="WP_107545230.1">
    <property type="nucleotide sequence ID" value="NZ_PZFQ01000034.1"/>
</dbReference>
<keyword evidence="1" id="KW-0472">Membrane</keyword>
<evidence type="ECO:0000256" key="1">
    <source>
        <dbReference type="SAM" id="Phobius"/>
    </source>
</evidence>
<accession>A0A9Q6MUF9</accession>
<feature type="transmembrane region" description="Helical" evidence="1">
    <location>
        <begin position="90"/>
        <end position="111"/>
    </location>
</feature>
<evidence type="ECO:0000313" key="3">
    <source>
        <dbReference type="Proteomes" id="UP000241960"/>
    </source>
</evidence>
<proteinExistence type="predicted"/>
<keyword evidence="1" id="KW-0812">Transmembrane</keyword>
<feature type="transmembrane region" description="Helical" evidence="1">
    <location>
        <begin position="198"/>
        <end position="220"/>
    </location>
</feature>
<protein>
    <submittedName>
        <fullName evidence="2">Uncharacterized protein</fullName>
    </submittedName>
</protein>